<dbReference type="Gene3D" id="1.10.287.110">
    <property type="entry name" value="DnaJ domain"/>
    <property type="match status" value="1"/>
</dbReference>
<dbReference type="PANTHER" id="PTHR43948:SF14">
    <property type="entry name" value="PROTEIN DNAJ, PUTATIVE-RELATED"/>
    <property type="match status" value="1"/>
</dbReference>
<accession>A0A8H7PA24</accession>
<dbReference type="EMBL" id="JADOXO010000009">
    <property type="protein sequence ID" value="KAF9820629.1"/>
    <property type="molecule type" value="Genomic_DNA"/>
</dbReference>
<dbReference type="Proteomes" id="UP000639403">
    <property type="component" value="Unassembled WGS sequence"/>
</dbReference>
<dbReference type="AlphaFoldDB" id="A0A8H7PA24"/>
<dbReference type="Pfam" id="PF00226">
    <property type="entry name" value="DnaJ"/>
    <property type="match status" value="1"/>
</dbReference>
<feature type="region of interest" description="Disordered" evidence="1">
    <location>
        <begin position="74"/>
        <end position="95"/>
    </location>
</feature>
<dbReference type="GO" id="GO:0051082">
    <property type="term" value="F:unfolded protein binding"/>
    <property type="evidence" value="ECO:0007669"/>
    <property type="project" value="TreeGrafter"/>
</dbReference>
<reference evidence="3" key="2">
    <citation type="journal article" name="Front. Microbiol.">
        <title>Degradative Capacity of Two Strains of Rhodonia placenta: From Phenotype to Genotype.</title>
        <authorList>
            <person name="Kolle M."/>
            <person name="Horta M.A.C."/>
            <person name="Nowrousian M."/>
            <person name="Ohm R.A."/>
            <person name="Benz J.P."/>
            <person name="Pilgard A."/>
        </authorList>
    </citation>
    <scope>NUCLEOTIDE SEQUENCE</scope>
    <source>
        <strain evidence="3">FPRL280</strain>
    </source>
</reference>
<feature type="compositionally biased region" description="Polar residues" evidence="1">
    <location>
        <begin position="310"/>
        <end position="349"/>
    </location>
</feature>
<feature type="compositionally biased region" description="Low complexity" evidence="1">
    <location>
        <begin position="277"/>
        <end position="293"/>
    </location>
</feature>
<gene>
    <name evidence="3" type="ORF">IEO21_01332</name>
</gene>
<dbReference type="InterPro" id="IPR001623">
    <property type="entry name" value="DnaJ_domain"/>
</dbReference>
<dbReference type="SMART" id="SM00271">
    <property type="entry name" value="DnaJ"/>
    <property type="match status" value="1"/>
</dbReference>
<feature type="compositionally biased region" description="Basic and acidic residues" evidence="1">
    <location>
        <begin position="85"/>
        <end position="95"/>
    </location>
</feature>
<feature type="domain" description="J" evidence="2">
    <location>
        <begin position="4"/>
        <end position="75"/>
    </location>
</feature>
<dbReference type="GO" id="GO:0005737">
    <property type="term" value="C:cytoplasm"/>
    <property type="evidence" value="ECO:0007669"/>
    <property type="project" value="TreeGrafter"/>
</dbReference>
<dbReference type="PROSITE" id="PS50076">
    <property type="entry name" value="DNAJ_2"/>
    <property type="match status" value="1"/>
</dbReference>
<protein>
    <recommendedName>
        <fullName evidence="2">J domain-containing protein</fullName>
    </recommendedName>
</protein>
<dbReference type="GO" id="GO:0044183">
    <property type="term" value="F:protein folding chaperone"/>
    <property type="evidence" value="ECO:0007669"/>
    <property type="project" value="TreeGrafter"/>
</dbReference>
<dbReference type="GO" id="GO:0051087">
    <property type="term" value="F:protein-folding chaperone binding"/>
    <property type="evidence" value="ECO:0007669"/>
    <property type="project" value="TreeGrafter"/>
</dbReference>
<evidence type="ECO:0000259" key="2">
    <source>
        <dbReference type="PROSITE" id="PS50076"/>
    </source>
</evidence>
<dbReference type="InterPro" id="IPR036869">
    <property type="entry name" value="J_dom_sf"/>
</dbReference>
<evidence type="ECO:0000313" key="4">
    <source>
        <dbReference type="Proteomes" id="UP000639403"/>
    </source>
</evidence>
<reference evidence="3" key="1">
    <citation type="submission" date="2020-11" db="EMBL/GenBank/DDBJ databases">
        <authorList>
            <person name="Koelle M."/>
            <person name="Horta M.A.C."/>
            <person name="Nowrousian M."/>
            <person name="Ohm R.A."/>
            <person name="Benz P."/>
            <person name="Pilgard A."/>
        </authorList>
    </citation>
    <scope>NUCLEOTIDE SEQUENCE</scope>
    <source>
        <strain evidence="3">FPRL280</strain>
    </source>
</reference>
<feature type="region of interest" description="Disordered" evidence="1">
    <location>
        <begin position="250"/>
        <end position="349"/>
    </location>
</feature>
<dbReference type="SUPFAM" id="SSF46565">
    <property type="entry name" value="Chaperone J-domain"/>
    <property type="match status" value="1"/>
</dbReference>
<feature type="region of interest" description="Disordered" evidence="1">
    <location>
        <begin position="367"/>
        <end position="400"/>
    </location>
</feature>
<comment type="caution">
    <text evidence="3">The sequence shown here is derived from an EMBL/GenBank/DDBJ whole genome shotgun (WGS) entry which is preliminary data.</text>
</comment>
<evidence type="ECO:0000256" key="1">
    <source>
        <dbReference type="SAM" id="MobiDB-lite"/>
    </source>
</evidence>
<evidence type="ECO:0000313" key="3">
    <source>
        <dbReference type="EMBL" id="KAF9820629.1"/>
    </source>
</evidence>
<dbReference type="InterPro" id="IPR018253">
    <property type="entry name" value="DnaJ_domain_CS"/>
</dbReference>
<organism evidence="3 4">
    <name type="scientific">Rhodonia placenta</name>
    <dbReference type="NCBI Taxonomy" id="104341"/>
    <lineage>
        <taxon>Eukaryota</taxon>
        <taxon>Fungi</taxon>
        <taxon>Dikarya</taxon>
        <taxon>Basidiomycota</taxon>
        <taxon>Agaricomycotina</taxon>
        <taxon>Agaricomycetes</taxon>
        <taxon>Polyporales</taxon>
        <taxon>Adustoporiaceae</taxon>
        <taxon>Rhodonia</taxon>
    </lineage>
</organism>
<feature type="compositionally biased region" description="Polar residues" evidence="1">
    <location>
        <begin position="367"/>
        <end position="378"/>
    </location>
</feature>
<dbReference type="CDD" id="cd06257">
    <property type="entry name" value="DnaJ"/>
    <property type="match status" value="1"/>
</dbReference>
<dbReference type="GO" id="GO:0005634">
    <property type="term" value="C:nucleus"/>
    <property type="evidence" value="ECO:0007669"/>
    <property type="project" value="TreeGrafter"/>
</dbReference>
<dbReference type="PROSITE" id="PS00636">
    <property type="entry name" value="DNAJ_1"/>
    <property type="match status" value="1"/>
</dbReference>
<feature type="compositionally biased region" description="Pro residues" evidence="1">
    <location>
        <begin position="294"/>
        <end position="308"/>
    </location>
</feature>
<proteinExistence type="predicted"/>
<name>A0A8H7PA24_9APHY</name>
<dbReference type="PRINTS" id="PR00625">
    <property type="entry name" value="JDOMAIN"/>
</dbReference>
<dbReference type="PANTHER" id="PTHR43948">
    <property type="entry name" value="DNAJ HOMOLOG SUBFAMILY B"/>
    <property type="match status" value="1"/>
</dbReference>
<sequence>MATNLYEVLGLDRSASPEEIRKAYKRRALKTHPDKVPLNLTVEQKAAAAEEFRKIGNAYEVLNDEEKRKVYDRYGVYPPPAQPEPQRRPSTRGDRFFSSDPFSDPFFSRGPSMFTFTDPFVLFNSLFGDIHRTFFDMDDSDPFMSDPFFSDPFSPFGRMGMGRSMFGGSLLAPHPSLMLGGPGSMFAQLADAEPSGSRRMYSSATEAIGRSGQWVSQSTMSRTINGRTEVITKRRDAEVNIEFCVFEPQTRQQSITAPPPQPASSYIPPPNSYHALPPQIQAQYQTPPQVQYQAPPPQPQYQTRPPPQRHQVTPSPEPQFNAQSQLYSASTSTAPVPPRFSSSANTNSHAYRTLPPPHIEPIPVQHQRSANSAMNGSAPSYRRTSSHGHSSIHSGHSHHGEYSTPYPLNYYW</sequence>
<feature type="compositionally biased region" description="Pro residues" evidence="1">
    <location>
        <begin position="257"/>
        <end position="271"/>
    </location>
</feature>